<dbReference type="PROSITE" id="PS50259">
    <property type="entry name" value="G_PROTEIN_RECEP_F3_4"/>
    <property type="match status" value="1"/>
</dbReference>
<keyword evidence="9" id="KW-0325">Glycoprotein</keyword>
<evidence type="ECO:0000313" key="14">
    <source>
        <dbReference type="EMBL" id="KAK0061844.1"/>
    </source>
</evidence>
<feature type="transmembrane region" description="Helical" evidence="12">
    <location>
        <begin position="61"/>
        <end position="80"/>
    </location>
</feature>
<dbReference type="InterPro" id="IPR043458">
    <property type="entry name" value="GPR158/179"/>
</dbReference>
<gene>
    <name evidence="14" type="ORF">Bpfe_008759</name>
</gene>
<dbReference type="GO" id="GO:0005886">
    <property type="term" value="C:plasma membrane"/>
    <property type="evidence" value="ECO:0007669"/>
    <property type="project" value="UniProtKB-SubCell"/>
</dbReference>
<comment type="caution">
    <text evidence="14">The sequence shown here is derived from an EMBL/GenBank/DDBJ whole genome shotgun (WGS) entry which is preliminary data.</text>
</comment>
<evidence type="ECO:0000256" key="11">
    <source>
        <dbReference type="SAM" id="MobiDB-lite"/>
    </source>
</evidence>
<reference evidence="14" key="1">
    <citation type="journal article" date="2023" name="PLoS Negl. Trop. Dis.">
        <title>A genome sequence for Biomphalaria pfeifferi, the major vector snail for the human-infecting parasite Schistosoma mansoni.</title>
        <authorList>
            <person name="Bu L."/>
            <person name="Lu L."/>
            <person name="Laidemitt M.R."/>
            <person name="Zhang S.M."/>
            <person name="Mutuku M."/>
            <person name="Mkoji G."/>
            <person name="Steinauer M."/>
            <person name="Loker E.S."/>
        </authorList>
    </citation>
    <scope>NUCLEOTIDE SEQUENCE</scope>
    <source>
        <strain evidence="14">KasaAsao</strain>
    </source>
</reference>
<evidence type="ECO:0000259" key="13">
    <source>
        <dbReference type="PROSITE" id="PS50259"/>
    </source>
</evidence>
<sequence>ELLFLLWGVRLCIVVRKAPSEFNESRFISWAIYNEFLLSLFLNVSMIFLRDPFPTNPDLIYLVLFIHTQLTTTVTLAFLFGSKAYLVYKYHGKSQEQQQNSTTLSRNSKYIMGPRPASMSSNTAGKNGYSNGEEDECESFLEKDIQ</sequence>
<feature type="domain" description="G-protein coupled receptors family 3 profile" evidence="13">
    <location>
        <begin position="1"/>
        <end position="103"/>
    </location>
</feature>
<evidence type="ECO:0000256" key="7">
    <source>
        <dbReference type="ARBA" id="ARBA00023136"/>
    </source>
</evidence>
<protein>
    <submittedName>
        <fullName evidence="14">G-protein coupled receptor</fullName>
    </submittedName>
</protein>
<keyword evidence="6" id="KW-0297">G-protein coupled receptor</keyword>
<evidence type="ECO:0000256" key="4">
    <source>
        <dbReference type="ARBA" id="ARBA00022692"/>
    </source>
</evidence>
<name>A0AAD8BVX0_BIOPF</name>
<keyword evidence="8 14" id="KW-0675">Receptor</keyword>
<feature type="transmembrane region" description="Helical" evidence="12">
    <location>
        <begin position="27"/>
        <end position="49"/>
    </location>
</feature>
<feature type="non-terminal residue" evidence="14">
    <location>
        <position position="1"/>
    </location>
</feature>
<dbReference type="AlphaFoldDB" id="A0AAD8BVX0"/>
<comment type="similarity">
    <text evidence="2">Belongs to the G-protein coupled receptor 3 family.</text>
</comment>
<evidence type="ECO:0000313" key="15">
    <source>
        <dbReference type="Proteomes" id="UP001233172"/>
    </source>
</evidence>
<keyword evidence="7 12" id="KW-0472">Membrane</keyword>
<accession>A0AAD8BVX0</accession>
<evidence type="ECO:0000256" key="12">
    <source>
        <dbReference type="SAM" id="Phobius"/>
    </source>
</evidence>
<keyword evidence="3" id="KW-1003">Cell membrane</keyword>
<feature type="compositionally biased region" description="Polar residues" evidence="11">
    <location>
        <begin position="118"/>
        <end position="130"/>
    </location>
</feature>
<keyword evidence="10" id="KW-0807">Transducer</keyword>
<dbReference type="PANTHER" id="PTHR32546:SF29">
    <property type="entry name" value="G-PROTEIN COUPLED RECEPTORS FAMILY 3 PROFILE DOMAIN-CONTAINING PROTEIN"/>
    <property type="match status" value="1"/>
</dbReference>
<dbReference type="Proteomes" id="UP001233172">
    <property type="component" value="Unassembled WGS sequence"/>
</dbReference>
<evidence type="ECO:0000256" key="2">
    <source>
        <dbReference type="ARBA" id="ARBA00007242"/>
    </source>
</evidence>
<evidence type="ECO:0000256" key="8">
    <source>
        <dbReference type="ARBA" id="ARBA00023170"/>
    </source>
</evidence>
<reference evidence="14" key="2">
    <citation type="submission" date="2023-04" db="EMBL/GenBank/DDBJ databases">
        <authorList>
            <person name="Bu L."/>
            <person name="Lu L."/>
            <person name="Laidemitt M.R."/>
            <person name="Zhang S.M."/>
            <person name="Mutuku M."/>
            <person name="Mkoji G."/>
            <person name="Steinauer M."/>
            <person name="Loker E.S."/>
        </authorList>
    </citation>
    <scope>NUCLEOTIDE SEQUENCE</scope>
    <source>
        <strain evidence="14">KasaAsao</strain>
        <tissue evidence="14">Whole Snail</tissue>
    </source>
</reference>
<dbReference type="PANTHER" id="PTHR32546">
    <property type="entry name" value="G-PROTEIN COUPLED RECEPTOR 158-RELATED"/>
    <property type="match status" value="1"/>
</dbReference>
<keyword evidence="5 12" id="KW-1133">Transmembrane helix</keyword>
<dbReference type="InterPro" id="IPR017978">
    <property type="entry name" value="GPCR_3_C"/>
</dbReference>
<evidence type="ECO:0000256" key="10">
    <source>
        <dbReference type="ARBA" id="ARBA00023224"/>
    </source>
</evidence>
<feature type="non-terminal residue" evidence="14">
    <location>
        <position position="146"/>
    </location>
</feature>
<feature type="compositionally biased region" description="Polar residues" evidence="11">
    <location>
        <begin position="95"/>
        <end position="108"/>
    </location>
</feature>
<dbReference type="Pfam" id="PF00003">
    <property type="entry name" value="7tm_3"/>
    <property type="match status" value="1"/>
</dbReference>
<evidence type="ECO:0000256" key="1">
    <source>
        <dbReference type="ARBA" id="ARBA00004651"/>
    </source>
</evidence>
<proteinExistence type="inferred from homology"/>
<comment type="subcellular location">
    <subcellularLocation>
        <location evidence="1">Cell membrane</location>
        <topology evidence="1">Multi-pass membrane protein</topology>
    </subcellularLocation>
</comment>
<evidence type="ECO:0000256" key="9">
    <source>
        <dbReference type="ARBA" id="ARBA00023180"/>
    </source>
</evidence>
<evidence type="ECO:0000256" key="5">
    <source>
        <dbReference type="ARBA" id="ARBA00022989"/>
    </source>
</evidence>
<keyword evidence="15" id="KW-1185">Reference proteome</keyword>
<keyword evidence="4 12" id="KW-0812">Transmembrane</keyword>
<dbReference type="GO" id="GO:0004930">
    <property type="term" value="F:G protein-coupled receptor activity"/>
    <property type="evidence" value="ECO:0007669"/>
    <property type="project" value="UniProtKB-KW"/>
</dbReference>
<evidence type="ECO:0000256" key="3">
    <source>
        <dbReference type="ARBA" id="ARBA00022475"/>
    </source>
</evidence>
<feature type="region of interest" description="Disordered" evidence="11">
    <location>
        <begin position="92"/>
        <end position="146"/>
    </location>
</feature>
<dbReference type="EMBL" id="JASAOG010000028">
    <property type="protein sequence ID" value="KAK0061844.1"/>
    <property type="molecule type" value="Genomic_DNA"/>
</dbReference>
<organism evidence="14 15">
    <name type="scientific">Biomphalaria pfeifferi</name>
    <name type="common">Bloodfluke planorb</name>
    <name type="synonym">Freshwater snail</name>
    <dbReference type="NCBI Taxonomy" id="112525"/>
    <lineage>
        <taxon>Eukaryota</taxon>
        <taxon>Metazoa</taxon>
        <taxon>Spiralia</taxon>
        <taxon>Lophotrochozoa</taxon>
        <taxon>Mollusca</taxon>
        <taxon>Gastropoda</taxon>
        <taxon>Heterobranchia</taxon>
        <taxon>Euthyneura</taxon>
        <taxon>Panpulmonata</taxon>
        <taxon>Hygrophila</taxon>
        <taxon>Lymnaeoidea</taxon>
        <taxon>Planorbidae</taxon>
        <taxon>Biomphalaria</taxon>
    </lineage>
</organism>
<evidence type="ECO:0000256" key="6">
    <source>
        <dbReference type="ARBA" id="ARBA00023040"/>
    </source>
</evidence>